<organism evidence="2 3">
    <name type="scientific">Flexibacter flexilis DSM 6793</name>
    <dbReference type="NCBI Taxonomy" id="927664"/>
    <lineage>
        <taxon>Bacteria</taxon>
        <taxon>Pseudomonadati</taxon>
        <taxon>Bacteroidota</taxon>
        <taxon>Cytophagia</taxon>
        <taxon>Cytophagales</taxon>
        <taxon>Flexibacteraceae</taxon>
        <taxon>Flexibacter</taxon>
    </lineage>
</organism>
<dbReference type="EMBL" id="FOLE01000004">
    <property type="protein sequence ID" value="SFC28753.1"/>
    <property type="molecule type" value="Genomic_DNA"/>
</dbReference>
<dbReference type="GO" id="GO:0005737">
    <property type="term" value="C:cytoplasm"/>
    <property type="evidence" value="ECO:0007669"/>
    <property type="project" value="UniProtKB-SubCell"/>
</dbReference>
<keyword evidence="3" id="KW-1185">Reference proteome</keyword>
<dbReference type="RefSeq" id="WP_091510753.1">
    <property type="nucleotide sequence ID" value="NZ_FOLE01000004.1"/>
</dbReference>
<sequence length="247" mass="28917">MEKARKTIAQLVRDNYIVASVLHFFGIHFYEHTDKTLEQVCNEHAVSADIVKNRLETAGELPLSQLSLIDYPVELVIGYLRHAHHIFIKEKLPYMAHIIKHIRPNSFSDPQIALDLQSVFPIFTEDFIRHIYEEEDHLFSYILKLSEAKRNLKPTQLYFTMEKNSIQKFSMEHEGYDDEMAGIRAMTDDYYLPPTADLHQRVVYSELIGFEKSLQIHASIENRILFPKALQLEQEIKSLMQTKIKLN</sequence>
<dbReference type="Gene3D" id="1.20.120.520">
    <property type="entry name" value="nmb1532 protein domain like"/>
    <property type="match status" value="1"/>
</dbReference>
<dbReference type="PANTHER" id="PTHR36438:SF1">
    <property type="entry name" value="IRON-SULFUR CLUSTER REPAIR PROTEIN YTFE"/>
    <property type="match status" value="1"/>
</dbReference>
<proteinExistence type="predicted"/>
<dbReference type="AlphaFoldDB" id="A0A1I1I4Y3"/>
<dbReference type="PANTHER" id="PTHR36438">
    <property type="entry name" value="IRON-SULFUR CLUSTER REPAIR PROTEIN YTFE"/>
    <property type="match status" value="1"/>
</dbReference>
<dbReference type="InterPro" id="IPR019903">
    <property type="entry name" value="RIC_family"/>
</dbReference>
<dbReference type="Proteomes" id="UP000199514">
    <property type="component" value="Unassembled WGS sequence"/>
</dbReference>
<dbReference type="STRING" id="927664.SAMN05421780_104133"/>
<evidence type="ECO:0000313" key="3">
    <source>
        <dbReference type="Proteomes" id="UP000199514"/>
    </source>
</evidence>
<comment type="subcellular location">
    <subcellularLocation>
        <location evidence="1">Cytoplasm</location>
    </subcellularLocation>
</comment>
<dbReference type="OrthoDB" id="977349at2"/>
<reference evidence="2 3" key="1">
    <citation type="submission" date="2016-10" db="EMBL/GenBank/DDBJ databases">
        <authorList>
            <person name="de Groot N.N."/>
        </authorList>
    </citation>
    <scope>NUCLEOTIDE SEQUENCE [LARGE SCALE GENOMIC DNA]</scope>
    <source>
        <strain evidence="2 3">DSM 6793</strain>
    </source>
</reference>
<evidence type="ECO:0000313" key="2">
    <source>
        <dbReference type="EMBL" id="SFC28753.1"/>
    </source>
</evidence>
<evidence type="ECO:0000256" key="1">
    <source>
        <dbReference type="ARBA" id="ARBA00004496"/>
    </source>
</evidence>
<gene>
    <name evidence="2" type="ORF">SAMN05421780_104133</name>
</gene>
<accession>A0A1I1I4Y3</accession>
<name>A0A1I1I4Y3_9BACT</name>
<protein>
    <submittedName>
        <fullName evidence="2">Regulator of cell morphogenesis and NO signaling</fullName>
    </submittedName>
</protein>